<feature type="domain" description="Flagellar Assembly Protein A N-terminal region" evidence="2">
    <location>
        <begin position="46"/>
        <end position="217"/>
    </location>
</feature>
<dbReference type="InterPro" id="IPR046866">
    <property type="entry name" value="FapA_N"/>
</dbReference>
<dbReference type="AlphaFoldDB" id="H0UQ58"/>
<sequence length="502" mass="53890">MASEERDRGREELLAENLERFIAGIEETFKELGLDAKDSRIDGSYRLEVSGDGMEARVDLFPPLGGGKPLDWLVVVDELSSQGLKGLLTEVISAAVDRCNAGEVVKAVLVAKGVPPLPPREGKVEVLFPLGMEEMEQGDEKVPLHLRKVLRVKTVRPGDRLAVFHPPVPGRPGQDVWGNVIDVPDVKEVHLMPGKGVEVKEDGRTFVATAEGQPVLDGVVLRVDPVFEVRGDVGVATGNVKFDGSIVVRGSVSAGFSVEAGVDAEVFGGVFDGTVRCGRDGVIHGGLVGMKALIEAGGSVLVRYVEHGAVVCDGPVTIEKYSLNGRVSSGESVVVKGRRGVIGGHVQALKLIDSTVAGSEMGTKTSLAVGDSFRVKEQLAREKKNLAEVVAAVLRAENFVKAVLPKVKDAALLRDDLKEKLRKAMTVYDGLKKQEQELKTKIAMLESLLESSSANGVVRVRGEVYPGVTVEVRGVRREIHQVMRYASFYLGDDGEVTFGPYS</sequence>
<organism evidence="3 4">
    <name type="scientific">Thermanaerovibrio velox DSM 12556</name>
    <dbReference type="NCBI Taxonomy" id="926567"/>
    <lineage>
        <taxon>Bacteria</taxon>
        <taxon>Thermotogati</taxon>
        <taxon>Synergistota</taxon>
        <taxon>Synergistia</taxon>
        <taxon>Synergistales</taxon>
        <taxon>Synergistaceae</taxon>
        <taxon>Thermanaerovibrio</taxon>
    </lineage>
</organism>
<dbReference type="PANTHER" id="PTHR38032:SF1">
    <property type="entry name" value="RNA-BINDING PROTEIN KHPB N-TERMINAL DOMAIN-CONTAINING PROTEIN"/>
    <property type="match status" value="1"/>
</dbReference>
<proteinExistence type="predicted"/>
<reference evidence="3 4" key="1">
    <citation type="submission" date="2011-10" db="EMBL/GenBank/DDBJ databases">
        <title>The Noncontiguous Finished genome of Thermanaerovibrio velox DSM 12556.</title>
        <authorList>
            <consortium name="US DOE Joint Genome Institute (JGI-PGF)"/>
            <person name="Lucas S."/>
            <person name="Copeland A."/>
            <person name="Lapidus A."/>
            <person name="Glavina del Rio T."/>
            <person name="Dalin E."/>
            <person name="Tice H."/>
            <person name="Bruce D."/>
            <person name="Goodwin L."/>
            <person name="Pitluck S."/>
            <person name="Peters L."/>
            <person name="Mikhailova N."/>
            <person name="Teshima H."/>
            <person name="Kyrpides N."/>
            <person name="Mavromatis K."/>
            <person name="Ivanova N."/>
            <person name="Markowitz V."/>
            <person name="Cheng J.-F."/>
            <person name="Hugenholtz P."/>
            <person name="Woyke T."/>
            <person name="Wu D."/>
            <person name="Spring S."/>
            <person name="Brambilla E.-M."/>
            <person name="Klenk H.-P."/>
            <person name="Eisen J.A."/>
        </authorList>
    </citation>
    <scope>NUCLEOTIDE SEQUENCE [LARGE SCALE GENOMIC DNA]</scope>
    <source>
        <strain evidence="3 4">DSM 12556</strain>
    </source>
</reference>
<dbReference type="Pfam" id="PF20250">
    <property type="entry name" value="FapA_N"/>
    <property type="match status" value="1"/>
</dbReference>
<name>H0UQ58_9BACT</name>
<dbReference type="Proteomes" id="UP000005730">
    <property type="component" value="Chromosome"/>
</dbReference>
<keyword evidence="1" id="KW-0175">Coiled coil</keyword>
<evidence type="ECO:0000256" key="1">
    <source>
        <dbReference type="SAM" id="Coils"/>
    </source>
</evidence>
<accession>H0UQ58</accession>
<dbReference type="STRING" id="926567.TheveDRAFT_1578"/>
<evidence type="ECO:0000313" key="4">
    <source>
        <dbReference type="Proteomes" id="UP000005730"/>
    </source>
</evidence>
<dbReference type="GO" id="GO:0016787">
    <property type="term" value="F:hydrolase activity"/>
    <property type="evidence" value="ECO:0007669"/>
    <property type="project" value="UniProtKB-KW"/>
</dbReference>
<gene>
    <name evidence="3" type="ORF">TheveDRAFT_1578</name>
</gene>
<evidence type="ECO:0000313" key="3">
    <source>
        <dbReference type="EMBL" id="EHM10696.1"/>
    </source>
</evidence>
<feature type="coiled-coil region" evidence="1">
    <location>
        <begin position="376"/>
        <end position="451"/>
    </location>
</feature>
<dbReference type="EMBL" id="CM001377">
    <property type="protein sequence ID" value="EHM10696.1"/>
    <property type="molecule type" value="Genomic_DNA"/>
</dbReference>
<dbReference type="OrthoDB" id="9816426at2"/>
<dbReference type="InterPro" id="IPR046865">
    <property type="entry name" value="FapA_b_solenoid"/>
</dbReference>
<dbReference type="HOGENOM" id="CLU_026157_2_1_0"/>
<dbReference type="InterPro" id="IPR005646">
    <property type="entry name" value="FapA"/>
</dbReference>
<dbReference type="eggNOG" id="COG1315">
    <property type="taxonomic scope" value="Bacteria"/>
</dbReference>
<dbReference type="RefSeq" id="WP_006584191.1">
    <property type="nucleotide sequence ID" value="NZ_CM001377.1"/>
</dbReference>
<protein>
    <submittedName>
        <fullName evidence="3">Putative polymerase with PALM domain, HD hydrolase domain and Zn ribbon</fullName>
    </submittedName>
</protein>
<keyword evidence="3" id="KW-0378">Hydrolase</keyword>
<evidence type="ECO:0000259" key="2">
    <source>
        <dbReference type="Pfam" id="PF20250"/>
    </source>
</evidence>
<keyword evidence="4" id="KW-1185">Reference proteome</keyword>
<dbReference type="Pfam" id="PF03961">
    <property type="entry name" value="FapA"/>
    <property type="match status" value="1"/>
</dbReference>
<dbReference type="PANTHER" id="PTHR38032">
    <property type="entry name" value="POLYMERASE-RELATED"/>
    <property type="match status" value="1"/>
</dbReference>